<keyword evidence="1" id="KW-0805">Transcription regulation</keyword>
<keyword evidence="6" id="KW-1185">Reference proteome</keyword>
<dbReference type="PANTHER" id="PTHR47504">
    <property type="entry name" value="RIGHT ORIGIN-BINDING PROTEIN"/>
    <property type="match status" value="1"/>
</dbReference>
<evidence type="ECO:0000313" key="6">
    <source>
        <dbReference type="Proteomes" id="UP000287156"/>
    </source>
</evidence>
<dbReference type="InterPro" id="IPR050959">
    <property type="entry name" value="MarA-like"/>
</dbReference>
<evidence type="ECO:0000256" key="3">
    <source>
        <dbReference type="ARBA" id="ARBA00023163"/>
    </source>
</evidence>
<organism evidence="5 6">
    <name type="scientific">Siminovitchia acidinfaciens</name>
    <dbReference type="NCBI Taxonomy" id="2321395"/>
    <lineage>
        <taxon>Bacteria</taxon>
        <taxon>Bacillati</taxon>
        <taxon>Bacillota</taxon>
        <taxon>Bacilli</taxon>
        <taxon>Bacillales</taxon>
        <taxon>Bacillaceae</taxon>
        <taxon>Siminovitchia</taxon>
    </lineage>
</organism>
<dbReference type="PANTHER" id="PTHR47504:SF5">
    <property type="entry name" value="RIGHT ORIGIN-BINDING PROTEIN"/>
    <property type="match status" value="1"/>
</dbReference>
<dbReference type="Pfam" id="PF12833">
    <property type="entry name" value="HTH_18"/>
    <property type="match status" value="1"/>
</dbReference>
<dbReference type="InterPro" id="IPR011256">
    <property type="entry name" value="Reg_factor_effector_dom_sf"/>
</dbReference>
<dbReference type="AlphaFoldDB" id="A0A429XWI4"/>
<dbReference type="PROSITE" id="PS01124">
    <property type="entry name" value="HTH_ARAC_FAMILY_2"/>
    <property type="match status" value="1"/>
</dbReference>
<feature type="domain" description="HTH araC/xylS-type" evidence="4">
    <location>
        <begin position="8"/>
        <end position="106"/>
    </location>
</feature>
<dbReference type="RefSeq" id="WP_126051592.1">
    <property type="nucleotide sequence ID" value="NZ_QYTV02000007.1"/>
</dbReference>
<dbReference type="Proteomes" id="UP000287156">
    <property type="component" value="Unassembled WGS sequence"/>
</dbReference>
<protein>
    <submittedName>
        <fullName evidence="5">AraC family transcriptional regulator</fullName>
    </submittedName>
</protein>
<dbReference type="Gene3D" id="3.20.80.10">
    <property type="entry name" value="Regulatory factor, effector binding domain"/>
    <property type="match status" value="1"/>
</dbReference>
<dbReference type="SMART" id="SM00342">
    <property type="entry name" value="HTH_ARAC"/>
    <property type="match status" value="1"/>
</dbReference>
<keyword evidence="3" id="KW-0804">Transcription</keyword>
<evidence type="ECO:0000259" key="4">
    <source>
        <dbReference type="PROSITE" id="PS01124"/>
    </source>
</evidence>
<dbReference type="InterPro" id="IPR018062">
    <property type="entry name" value="HTH_AraC-typ_CS"/>
</dbReference>
<comment type="caution">
    <text evidence="5">The sequence shown here is derived from an EMBL/GenBank/DDBJ whole genome shotgun (WGS) entry which is preliminary data.</text>
</comment>
<dbReference type="EMBL" id="QYTV02000007">
    <property type="protein sequence ID" value="RST72747.1"/>
    <property type="molecule type" value="Genomic_DNA"/>
</dbReference>
<dbReference type="InterPro" id="IPR018060">
    <property type="entry name" value="HTH_AraC"/>
</dbReference>
<dbReference type="InterPro" id="IPR029441">
    <property type="entry name" value="Cass2"/>
</dbReference>
<keyword evidence="2" id="KW-0238">DNA-binding</keyword>
<dbReference type="InterPro" id="IPR020449">
    <property type="entry name" value="Tscrpt_reg_AraC-type_HTH"/>
</dbReference>
<dbReference type="InterPro" id="IPR010499">
    <property type="entry name" value="AraC_E-bd"/>
</dbReference>
<dbReference type="Pfam" id="PF14526">
    <property type="entry name" value="Cass2"/>
    <property type="match status" value="1"/>
</dbReference>
<dbReference type="SUPFAM" id="SSF55136">
    <property type="entry name" value="Probable bacterial effector-binding domain"/>
    <property type="match status" value="1"/>
</dbReference>
<dbReference type="GO" id="GO:0043565">
    <property type="term" value="F:sequence-specific DNA binding"/>
    <property type="evidence" value="ECO:0007669"/>
    <property type="project" value="InterPro"/>
</dbReference>
<gene>
    <name evidence="5" type="ORF">D4T97_015115</name>
</gene>
<dbReference type="GO" id="GO:0003700">
    <property type="term" value="F:DNA-binding transcription factor activity"/>
    <property type="evidence" value="ECO:0007669"/>
    <property type="project" value="InterPro"/>
</dbReference>
<sequence length="285" mass="32473">MALVESLQRAIDYMEEHLLDSITIDDITKQANVSTFHFQRIFMILTDMSIGEYLRRRRLTLAAQELSSTDSKIIELAFKYGYDTPESFTRAFRKQHGITPSEARKGMGKLQSYNRLAIQVNLKGAKPMNYRIVEKGAFEASGIKREFPRNEGAGIPGVPEFWTEVNGDGTAGRLLRLNNGQIKGLLGICTNSNVKKNTTDYWIAAEHEGEVPEEFSSFHFPAAKWAVFEVRGRVPIAIISTWKQIYSEWFPSNGYEPAEIAPFEAYIDKDPFKDDSYNEIWIPIK</sequence>
<reference evidence="5" key="1">
    <citation type="submission" date="2018-12" db="EMBL/GenBank/DDBJ databases">
        <authorList>
            <person name="Sun L."/>
            <person name="Chen Z."/>
        </authorList>
    </citation>
    <scope>NUCLEOTIDE SEQUENCE [LARGE SCALE GENOMIC DNA]</scope>
    <source>
        <strain evidence="5">3-2-2</strain>
    </source>
</reference>
<dbReference type="Gene3D" id="1.10.10.60">
    <property type="entry name" value="Homeodomain-like"/>
    <property type="match status" value="2"/>
</dbReference>
<dbReference type="OrthoDB" id="9801123at2"/>
<evidence type="ECO:0000256" key="2">
    <source>
        <dbReference type="ARBA" id="ARBA00023125"/>
    </source>
</evidence>
<evidence type="ECO:0000256" key="1">
    <source>
        <dbReference type="ARBA" id="ARBA00023015"/>
    </source>
</evidence>
<dbReference type="SMART" id="SM00871">
    <property type="entry name" value="AraC_E_bind"/>
    <property type="match status" value="1"/>
</dbReference>
<proteinExistence type="predicted"/>
<dbReference type="PROSITE" id="PS00041">
    <property type="entry name" value="HTH_ARAC_FAMILY_1"/>
    <property type="match status" value="1"/>
</dbReference>
<evidence type="ECO:0000313" key="5">
    <source>
        <dbReference type="EMBL" id="RST72747.1"/>
    </source>
</evidence>
<accession>A0A429XWI4</accession>
<dbReference type="SUPFAM" id="SSF46689">
    <property type="entry name" value="Homeodomain-like"/>
    <property type="match status" value="2"/>
</dbReference>
<name>A0A429XWI4_9BACI</name>
<dbReference type="PRINTS" id="PR00032">
    <property type="entry name" value="HTHARAC"/>
</dbReference>
<dbReference type="InterPro" id="IPR009057">
    <property type="entry name" value="Homeodomain-like_sf"/>
</dbReference>